<evidence type="ECO:0000313" key="1">
    <source>
        <dbReference type="EMBL" id="KKM77618.1"/>
    </source>
</evidence>
<name>A0A0F9K6H7_9ZZZZ</name>
<proteinExistence type="predicted"/>
<feature type="non-terminal residue" evidence="1">
    <location>
        <position position="1"/>
    </location>
</feature>
<reference evidence="1" key="1">
    <citation type="journal article" date="2015" name="Nature">
        <title>Complex archaea that bridge the gap between prokaryotes and eukaryotes.</title>
        <authorList>
            <person name="Spang A."/>
            <person name="Saw J.H."/>
            <person name="Jorgensen S.L."/>
            <person name="Zaremba-Niedzwiedzka K."/>
            <person name="Martijn J."/>
            <person name="Lind A.E."/>
            <person name="van Eijk R."/>
            <person name="Schleper C."/>
            <person name="Guy L."/>
            <person name="Ettema T.J."/>
        </authorList>
    </citation>
    <scope>NUCLEOTIDE SEQUENCE</scope>
</reference>
<comment type="caution">
    <text evidence="1">The sequence shown here is derived from an EMBL/GenBank/DDBJ whole genome shotgun (WGS) entry which is preliminary data.</text>
</comment>
<sequence>FNEWFFRLHAAENIQEEIDKQ</sequence>
<organism evidence="1">
    <name type="scientific">marine sediment metagenome</name>
    <dbReference type="NCBI Taxonomy" id="412755"/>
    <lineage>
        <taxon>unclassified sequences</taxon>
        <taxon>metagenomes</taxon>
        <taxon>ecological metagenomes</taxon>
    </lineage>
</organism>
<dbReference type="AlphaFoldDB" id="A0A0F9K6H7"/>
<accession>A0A0F9K6H7</accession>
<protein>
    <submittedName>
        <fullName evidence="1">Uncharacterized protein</fullName>
    </submittedName>
</protein>
<gene>
    <name evidence="1" type="ORF">LCGC14_1368340</name>
</gene>
<dbReference type="EMBL" id="LAZR01008617">
    <property type="protein sequence ID" value="KKM77618.1"/>
    <property type="molecule type" value="Genomic_DNA"/>
</dbReference>